<reference evidence="1 2" key="1">
    <citation type="submission" date="2021-08" db="EMBL/GenBank/DDBJ databases">
        <title>Draft Genome Sequence of Phanerochaete sordida strain YK-624.</title>
        <authorList>
            <person name="Mori T."/>
            <person name="Dohra H."/>
            <person name="Suzuki T."/>
            <person name="Kawagishi H."/>
            <person name="Hirai H."/>
        </authorList>
    </citation>
    <scope>NUCLEOTIDE SEQUENCE [LARGE SCALE GENOMIC DNA]</scope>
    <source>
        <strain evidence="1 2">YK-624</strain>
    </source>
</reference>
<dbReference type="EMBL" id="BPQB01000006">
    <property type="protein sequence ID" value="GJE87334.1"/>
    <property type="molecule type" value="Genomic_DNA"/>
</dbReference>
<dbReference type="AlphaFoldDB" id="A0A9P3G4A5"/>
<dbReference type="Proteomes" id="UP000703269">
    <property type="component" value="Unassembled WGS sequence"/>
</dbReference>
<comment type="caution">
    <text evidence="1">The sequence shown here is derived from an EMBL/GenBank/DDBJ whole genome shotgun (WGS) entry which is preliminary data.</text>
</comment>
<keyword evidence="2" id="KW-1185">Reference proteome</keyword>
<evidence type="ECO:0000313" key="1">
    <source>
        <dbReference type="EMBL" id="GJE87334.1"/>
    </source>
</evidence>
<accession>A0A9P3G4A5</accession>
<sequence>MSWTAATSGATHTSGLKLLSSSHHHIEAWRAALPPTRGRLQHYVLTSTSTPNESTAMPAQRNARLADPSLGAGFKLRTGTRVAKDSIRSTVLRIVPLLSVPRANTDTRQALPPMYAI</sequence>
<organism evidence="1 2">
    <name type="scientific">Phanerochaete sordida</name>
    <dbReference type="NCBI Taxonomy" id="48140"/>
    <lineage>
        <taxon>Eukaryota</taxon>
        <taxon>Fungi</taxon>
        <taxon>Dikarya</taxon>
        <taxon>Basidiomycota</taxon>
        <taxon>Agaricomycotina</taxon>
        <taxon>Agaricomycetes</taxon>
        <taxon>Polyporales</taxon>
        <taxon>Phanerochaetaceae</taxon>
        <taxon>Phanerochaete</taxon>
    </lineage>
</organism>
<evidence type="ECO:0000313" key="2">
    <source>
        <dbReference type="Proteomes" id="UP000703269"/>
    </source>
</evidence>
<name>A0A9P3G4A5_9APHY</name>
<gene>
    <name evidence="1" type="ORF">PsYK624_034170</name>
</gene>
<proteinExistence type="predicted"/>
<protein>
    <submittedName>
        <fullName evidence="1">Uncharacterized protein</fullName>
    </submittedName>
</protein>